<comment type="subcellular location">
    <subcellularLocation>
        <location evidence="1">Nucleus</location>
    </subcellularLocation>
</comment>
<evidence type="ECO:0000313" key="9">
    <source>
        <dbReference type="Proteomes" id="UP000887577"/>
    </source>
</evidence>
<organism evidence="9 10">
    <name type="scientific">Panagrolaimus superbus</name>
    <dbReference type="NCBI Taxonomy" id="310955"/>
    <lineage>
        <taxon>Eukaryota</taxon>
        <taxon>Metazoa</taxon>
        <taxon>Ecdysozoa</taxon>
        <taxon>Nematoda</taxon>
        <taxon>Chromadorea</taxon>
        <taxon>Rhabditida</taxon>
        <taxon>Tylenchina</taxon>
        <taxon>Panagrolaimomorpha</taxon>
        <taxon>Panagrolaimoidea</taxon>
        <taxon>Panagrolaimidae</taxon>
        <taxon>Panagrolaimus</taxon>
    </lineage>
</organism>
<name>A0A914YYW2_9BILA</name>
<keyword evidence="5" id="KW-0747">Spliceosome</keyword>
<dbReference type="PANTHER" id="PTHR13296:SF0">
    <property type="entry name" value="PRE-MRNA-SPLICING FACTOR SPF27"/>
    <property type="match status" value="1"/>
</dbReference>
<evidence type="ECO:0000256" key="7">
    <source>
        <dbReference type="ARBA" id="ARBA00023242"/>
    </source>
</evidence>
<keyword evidence="6" id="KW-0508">mRNA splicing</keyword>
<keyword evidence="4" id="KW-0507">mRNA processing</keyword>
<comment type="similarity">
    <text evidence="2">Belongs to the SPF27 family.</text>
</comment>
<sequence>MSETPVHQQRLVEKLDKEYLFNSLPYFDGNITKEQKAEANKLIEDECKRFPKVKNYLADFPAESDRWLTPAMKKMLTMVEKNQPLDAIDEARYSVPDLDTLDKKDPQELANFMEIFQAQLMYAEHRHLQLTLLQKHGPGSFRQESTALKAAADGISRKATELKKETFEIHRERKQQQAAYGKTIQQLEDEWKSEGEKVNALRDAIEHAKNQMEKNLKDIENIEN</sequence>
<keyword evidence="7" id="KW-0539">Nucleus</keyword>
<evidence type="ECO:0000256" key="3">
    <source>
        <dbReference type="ARBA" id="ARBA00014158"/>
    </source>
</evidence>
<dbReference type="Proteomes" id="UP000887577">
    <property type="component" value="Unplaced"/>
</dbReference>
<dbReference type="AlphaFoldDB" id="A0A914YYW2"/>
<dbReference type="GO" id="GO:0006397">
    <property type="term" value="P:mRNA processing"/>
    <property type="evidence" value="ECO:0007669"/>
    <property type="project" value="UniProtKB-KW"/>
</dbReference>
<evidence type="ECO:0000256" key="8">
    <source>
        <dbReference type="SAM" id="Coils"/>
    </source>
</evidence>
<evidence type="ECO:0000256" key="2">
    <source>
        <dbReference type="ARBA" id="ARBA00010788"/>
    </source>
</evidence>
<dbReference type="GO" id="GO:0071011">
    <property type="term" value="C:precatalytic spliceosome"/>
    <property type="evidence" value="ECO:0007669"/>
    <property type="project" value="TreeGrafter"/>
</dbReference>
<dbReference type="GO" id="GO:0000974">
    <property type="term" value="C:Prp19 complex"/>
    <property type="evidence" value="ECO:0007669"/>
    <property type="project" value="TreeGrafter"/>
</dbReference>
<evidence type="ECO:0000256" key="1">
    <source>
        <dbReference type="ARBA" id="ARBA00004123"/>
    </source>
</evidence>
<protein>
    <recommendedName>
        <fullName evidence="3">Pre-mRNA-splicing factor SPF27</fullName>
    </recommendedName>
</protein>
<dbReference type="WBParaSite" id="PSU_v2.g4823.t1">
    <property type="protein sequence ID" value="PSU_v2.g4823.t1"/>
    <property type="gene ID" value="PSU_v2.g4823"/>
</dbReference>
<reference evidence="10" key="1">
    <citation type="submission" date="2022-11" db="UniProtKB">
        <authorList>
            <consortium name="WormBaseParasite"/>
        </authorList>
    </citation>
    <scope>IDENTIFICATION</scope>
</reference>
<evidence type="ECO:0000256" key="4">
    <source>
        <dbReference type="ARBA" id="ARBA00022664"/>
    </source>
</evidence>
<evidence type="ECO:0000256" key="5">
    <source>
        <dbReference type="ARBA" id="ARBA00022728"/>
    </source>
</evidence>
<dbReference type="GO" id="GO:0008380">
    <property type="term" value="P:RNA splicing"/>
    <property type="evidence" value="ECO:0007669"/>
    <property type="project" value="UniProtKB-KW"/>
</dbReference>
<evidence type="ECO:0000313" key="10">
    <source>
        <dbReference type="WBParaSite" id="PSU_v2.g4823.t1"/>
    </source>
</evidence>
<feature type="coiled-coil region" evidence="8">
    <location>
        <begin position="184"/>
        <end position="222"/>
    </location>
</feature>
<evidence type="ECO:0000256" key="6">
    <source>
        <dbReference type="ARBA" id="ARBA00023187"/>
    </source>
</evidence>
<dbReference type="InterPro" id="IPR008409">
    <property type="entry name" value="SPF27"/>
</dbReference>
<dbReference type="Pfam" id="PF05700">
    <property type="entry name" value="BCAS2"/>
    <property type="match status" value="1"/>
</dbReference>
<proteinExistence type="inferred from homology"/>
<keyword evidence="8" id="KW-0175">Coiled coil</keyword>
<keyword evidence="9" id="KW-1185">Reference proteome</keyword>
<dbReference type="GO" id="GO:0071013">
    <property type="term" value="C:catalytic step 2 spliceosome"/>
    <property type="evidence" value="ECO:0007669"/>
    <property type="project" value="TreeGrafter"/>
</dbReference>
<accession>A0A914YYW2</accession>
<dbReference type="PANTHER" id="PTHR13296">
    <property type="entry name" value="BCAS2 PROTEIN"/>
    <property type="match status" value="1"/>
</dbReference>